<protein>
    <submittedName>
        <fullName evidence="2">Uncharacterized protein</fullName>
    </submittedName>
</protein>
<feature type="transmembrane region" description="Helical" evidence="1">
    <location>
        <begin position="63"/>
        <end position="81"/>
    </location>
</feature>
<accession>A0AA38ZV76</accession>
<name>A0AA38ZV76_VITRO</name>
<reference evidence="2 3" key="1">
    <citation type="journal article" date="2023" name="BMC Biotechnol.">
        <title>Vitis rotundifolia cv Carlos genome sequencing.</title>
        <authorList>
            <person name="Huff M."/>
            <person name="Hulse-Kemp A."/>
            <person name="Scheffler B."/>
            <person name="Youngblood R."/>
            <person name="Simpson S."/>
            <person name="Babiker E."/>
            <person name="Staton M."/>
        </authorList>
    </citation>
    <scope>NUCLEOTIDE SEQUENCE [LARGE SCALE GENOMIC DNA]</scope>
    <source>
        <tissue evidence="2">Leaf</tissue>
    </source>
</reference>
<dbReference type="AlphaFoldDB" id="A0AA38ZV76"/>
<keyword evidence="1" id="KW-0812">Transmembrane</keyword>
<sequence length="106" mass="12200">MVLVCMTWWGSQQENCFLIIIVISMGNRYDCLLVSPRLAVRVSSFLSYVSLILNMNYFSSIKFGLFLPLSFFFFSFLVPMLAACHFPIILRCLICVSVFICSIYIL</sequence>
<feature type="transmembrane region" description="Helical" evidence="1">
    <location>
        <begin position="88"/>
        <end position="105"/>
    </location>
</feature>
<keyword evidence="1" id="KW-1133">Transmembrane helix</keyword>
<gene>
    <name evidence="2" type="ORF">PVL29_011031</name>
</gene>
<dbReference type="Proteomes" id="UP001168098">
    <property type="component" value="Unassembled WGS sequence"/>
</dbReference>
<keyword evidence="3" id="KW-1185">Reference proteome</keyword>
<evidence type="ECO:0000256" key="1">
    <source>
        <dbReference type="SAM" id="Phobius"/>
    </source>
</evidence>
<organism evidence="2 3">
    <name type="scientific">Vitis rotundifolia</name>
    <name type="common">Muscadine grape</name>
    <dbReference type="NCBI Taxonomy" id="103349"/>
    <lineage>
        <taxon>Eukaryota</taxon>
        <taxon>Viridiplantae</taxon>
        <taxon>Streptophyta</taxon>
        <taxon>Embryophyta</taxon>
        <taxon>Tracheophyta</taxon>
        <taxon>Spermatophyta</taxon>
        <taxon>Magnoliopsida</taxon>
        <taxon>eudicotyledons</taxon>
        <taxon>Gunneridae</taxon>
        <taxon>Pentapetalae</taxon>
        <taxon>rosids</taxon>
        <taxon>Vitales</taxon>
        <taxon>Vitaceae</taxon>
        <taxon>Viteae</taxon>
        <taxon>Vitis</taxon>
    </lineage>
</organism>
<evidence type="ECO:0000313" key="3">
    <source>
        <dbReference type="Proteomes" id="UP001168098"/>
    </source>
</evidence>
<evidence type="ECO:0000313" key="2">
    <source>
        <dbReference type="EMBL" id="KAJ9695851.1"/>
    </source>
</evidence>
<keyword evidence="1" id="KW-0472">Membrane</keyword>
<dbReference type="EMBL" id="JARBHA010000008">
    <property type="protein sequence ID" value="KAJ9695851.1"/>
    <property type="molecule type" value="Genomic_DNA"/>
</dbReference>
<proteinExistence type="predicted"/>
<comment type="caution">
    <text evidence="2">The sequence shown here is derived from an EMBL/GenBank/DDBJ whole genome shotgun (WGS) entry which is preliminary data.</text>
</comment>